<proteinExistence type="predicted"/>
<dbReference type="InterPro" id="IPR044103">
    <property type="entry name" value="GAT_LSB5"/>
</dbReference>
<dbReference type="GO" id="GO:0007015">
    <property type="term" value="P:actin filament organization"/>
    <property type="evidence" value="ECO:0007669"/>
    <property type="project" value="InterPro"/>
</dbReference>
<feature type="compositionally biased region" description="Low complexity" evidence="2">
    <location>
        <begin position="210"/>
        <end position="228"/>
    </location>
</feature>
<dbReference type="SUPFAM" id="SSF48464">
    <property type="entry name" value="ENTH/VHS domain"/>
    <property type="match status" value="1"/>
</dbReference>
<dbReference type="Gene3D" id="1.25.40.90">
    <property type="match status" value="1"/>
</dbReference>
<comment type="subunit">
    <text evidence="1">Component of the ESCRT-0 complex composed of HSE1 and VPS27.</text>
</comment>
<dbReference type="SMART" id="SM00288">
    <property type="entry name" value="VHS"/>
    <property type="match status" value="1"/>
</dbReference>
<dbReference type="InterPro" id="IPR008942">
    <property type="entry name" value="ENTH_VHS"/>
</dbReference>
<feature type="compositionally biased region" description="Low complexity" evidence="2">
    <location>
        <begin position="175"/>
        <end position="194"/>
    </location>
</feature>
<dbReference type="CDD" id="cd16980">
    <property type="entry name" value="VHS_Lsb5"/>
    <property type="match status" value="1"/>
</dbReference>
<feature type="region of interest" description="Disordered" evidence="2">
    <location>
        <begin position="149"/>
        <end position="246"/>
    </location>
</feature>
<evidence type="ECO:0000259" key="3">
    <source>
        <dbReference type="PROSITE" id="PS50179"/>
    </source>
</evidence>
<gene>
    <name evidence="4" type="ORF">E4U60_007425</name>
</gene>
<keyword evidence="5" id="KW-1185">Reference proteome</keyword>
<reference evidence="4 5" key="1">
    <citation type="journal article" date="2020" name="bioRxiv">
        <title>Whole genome comparisons of ergot fungi reveals the divergence and evolution of species within the genus Claviceps are the result of varying mechanisms driving genome evolution and host range expansion.</title>
        <authorList>
            <person name="Wyka S.A."/>
            <person name="Mondo S.J."/>
            <person name="Liu M."/>
            <person name="Dettman J."/>
            <person name="Nalam V."/>
            <person name="Broders K.D."/>
        </authorList>
    </citation>
    <scope>NUCLEOTIDE SEQUENCE [LARGE SCALE GENOMIC DNA]</scope>
    <source>
        <strain evidence="4 5">CCC 1485</strain>
    </source>
</reference>
<feature type="compositionally biased region" description="Basic and acidic residues" evidence="2">
    <location>
        <begin position="357"/>
        <end position="366"/>
    </location>
</feature>
<dbReference type="PANTHER" id="PTHR47789:SF1">
    <property type="entry name" value="LAS SEVENTEEN-BINDING PROTEIN 5"/>
    <property type="match status" value="1"/>
</dbReference>
<sequence>MFHSKKPYSAVTVTIENLTAESCPLEDLSGVPDLVEVIKLQATGPIEAARAIRKKLKYGTVHRQIRSLVLLDALIQNAGSTFQRSFADEPLLERLRVCGTSDLSNQAVRNKCADLFYEWAKYANTPGLERVARLHRELPKRKVAITQERSKVIQETNNPFGDDEEEEEAEERARALAQRQEAAAPSSSSASAAPAPAPNPKAQDVWSRMAAAMDSKTKKSSSSASKSGSGHKTRGNKPKPFNFEKEKDKMSMLTAEAIITSAALMDCLEVINREAERVSENPTAFQHFTTCRILRRKLLRYIHLVENEEWLARVLLANDKLVLALMAYEQLDRSIEADSDSDDELAEQAHRYRMMTEKAQQDREVGGHVGSRSQDVGSAEVPDASAPPKPPRPAVPLRPAVPPRRPHAPPTNDGKHDGKHDDNDDGNDDDDDDDDDDENPFGDENFISTPSIERDEPRWQ</sequence>
<dbReference type="Pfam" id="PF00790">
    <property type="entry name" value="VHS"/>
    <property type="match status" value="1"/>
</dbReference>
<dbReference type="InterPro" id="IPR038425">
    <property type="entry name" value="GAT_sf"/>
</dbReference>
<dbReference type="Proteomes" id="UP000706124">
    <property type="component" value="Unassembled WGS sequence"/>
</dbReference>
<evidence type="ECO:0000256" key="2">
    <source>
        <dbReference type="SAM" id="MobiDB-lite"/>
    </source>
</evidence>
<evidence type="ECO:0000256" key="1">
    <source>
        <dbReference type="ARBA" id="ARBA00011446"/>
    </source>
</evidence>
<dbReference type="CDD" id="cd14232">
    <property type="entry name" value="GAT_LSB5"/>
    <property type="match status" value="1"/>
</dbReference>
<name>A0A9P7MFM8_9HYPO</name>
<dbReference type="GO" id="GO:0006897">
    <property type="term" value="P:endocytosis"/>
    <property type="evidence" value="ECO:0007669"/>
    <property type="project" value="InterPro"/>
</dbReference>
<feature type="compositionally biased region" description="Pro residues" evidence="2">
    <location>
        <begin position="385"/>
        <end position="403"/>
    </location>
</feature>
<dbReference type="GO" id="GO:0051666">
    <property type="term" value="P:actin cortical patch localization"/>
    <property type="evidence" value="ECO:0007669"/>
    <property type="project" value="TreeGrafter"/>
</dbReference>
<organism evidence="4 5">
    <name type="scientific">Claviceps pazoutovae</name>
    <dbReference type="NCBI Taxonomy" id="1649127"/>
    <lineage>
        <taxon>Eukaryota</taxon>
        <taxon>Fungi</taxon>
        <taxon>Dikarya</taxon>
        <taxon>Ascomycota</taxon>
        <taxon>Pezizomycotina</taxon>
        <taxon>Sordariomycetes</taxon>
        <taxon>Hypocreomycetidae</taxon>
        <taxon>Hypocreales</taxon>
        <taxon>Clavicipitaceae</taxon>
        <taxon>Claviceps</taxon>
    </lineage>
</organism>
<dbReference type="OrthoDB" id="10068368at2759"/>
<dbReference type="PROSITE" id="PS50179">
    <property type="entry name" value="VHS"/>
    <property type="match status" value="1"/>
</dbReference>
<feature type="compositionally biased region" description="Acidic residues" evidence="2">
    <location>
        <begin position="161"/>
        <end position="170"/>
    </location>
</feature>
<dbReference type="Gene3D" id="1.20.58.160">
    <property type="match status" value="1"/>
</dbReference>
<dbReference type="SUPFAM" id="SSF89009">
    <property type="entry name" value="GAT-like domain"/>
    <property type="match status" value="1"/>
</dbReference>
<dbReference type="GO" id="GO:0030479">
    <property type="term" value="C:actin cortical patch"/>
    <property type="evidence" value="ECO:0007669"/>
    <property type="project" value="TreeGrafter"/>
</dbReference>
<evidence type="ECO:0000313" key="5">
    <source>
        <dbReference type="Proteomes" id="UP000706124"/>
    </source>
</evidence>
<feature type="compositionally biased region" description="Acidic residues" evidence="2">
    <location>
        <begin position="423"/>
        <end position="441"/>
    </location>
</feature>
<evidence type="ECO:0000313" key="4">
    <source>
        <dbReference type="EMBL" id="KAG5942283.1"/>
    </source>
</evidence>
<dbReference type="GO" id="GO:0007034">
    <property type="term" value="P:vacuolar transport"/>
    <property type="evidence" value="ECO:0007669"/>
    <property type="project" value="UniProtKB-ARBA"/>
</dbReference>
<dbReference type="PANTHER" id="PTHR47789">
    <property type="entry name" value="LAS SEVENTEEN-BINDING PROTEIN 5"/>
    <property type="match status" value="1"/>
</dbReference>
<accession>A0A9P7MFM8</accession>
<dbReference type="InterPro" id="IPR002014">
    <property type="entry name" value="VHS_dom"/>
</dbReference>
<feature type="domain" description="VHS" evidence="3">
    <location>
        <begin position="18"/>
        <end position="146"/>
    </location>
</feature>
<comment type="caution">
    <text evidence="4">The sequence shown here is derived from an EMBL/GenBank/DDBJ whole genome shotgun (WGS) entry which is preliminary data.</text>
</comment>
<feature type="region of interest" description="Disordered" evidence="2">
    <location>
        <begin position="357"/>
        <end position="460"/>
    </location>
</feature>
<dbReference type="GO" id="GO:0043130">
    <property type="term" value="F:ubiquitin binding"/>
    <property type="evidence" value="ECO:0007669"/>
    <property type="project" value="InterPro"/>
</dbReference>
<dbReference type="EMBL" id="SRPO01000083">
    <property type="protein sequence ID" value="KAG5942283.1"/>
    <property type="molecule type" value="Genomic_DNA"/>
</dbReference>
<protein>
    <recommendedName>
        <fullName evidence="3">VHS domain-containing protein</fullName>
    </recommendedName>
</protein>
<dbReference type="InterPro" id="IPR045007">
    <property type="entry name" value="LSB5"/>
</dbReference>
<dbReference type="GO" id="GO:0035091">
    <property type="term" value="F:phosphatidylinositol binding"/>
    <property type="evidence" value="ECO:0007669"/>
    <property type="project" value="InterPro"/>
</dbReference>
<dbReference type="AlphaFoldDB" id="A0A9P7MFM8"/>
<feature type="compositionally biased region" description="Basic and acidic residues" evidence="2">
    <location>
        <begin position="413"/>
        <end position="422"/>
    </location>
</feature>